<dbReference type="Gramene" id="HORVU.MOREX.r2.7HG0596300.1">
    <property type="protein sequence ID" value="HORVU.MOREX.r2.7HG0596300.1"/>
    <property type="gene ID" value="HORVU.MOREX.r2.7HG0596300"/>
</dbReference>
<feature type="binding site" evidence="20">
    <location>
        <position position="59"/>
    </location>
    <ligand>
        <name>Ca(2+)</name>
        <dbReference type="ChEBI" id="CHEBI:29108"/>
        <label>1</label>
    </ligand>
</feature>
<feature type="site" description="Transition state stabilizer" evidence="21">
    <location>
        <position position="54"/>
    </location>
</feature>
<keyword evidence="11 20" id="KW-0106">Calcium</keyword>
<evidence type="ECO:0000256" key="2">
    <source>
        <dbReference type="ARBA" id="ARBA00002322"/>
    </source>
</evidence>
<dbReference type="Gene3D" id="1.10.420.10">
    <property type="entry name" value="Peroxidase, domain 2"/>
    <property type="match status" value="1"/>
</dbReference>
<evidence type="ECO:0000313" key="26">
    <source>
        <dbReference type="Proteomes" id="UP000011116"/>
    </source>
</evidence>
<feature type="binding site" evidence="20">
    <location>
        <position position="236"/>
    </location>
    <ligand>
        <name>Ca(2+)</name>
        <dbReference type="ChEBI" id="CHEBI:29108"/>
        <label>2</label>
    </ligand>
</feature>
<keyword evidence="7" id="KW-0575">Peroxidase</keyword>
<evidence type="ECO:0000256" key="20">
    <source>
        <dbReference type="PIRSR" id="PIRSR600823-3"/>
    </source>
</evidence>
<dbReference type="GO" id="GO:0004601">
    <property type="term" value="F:peroxidase activity"/>
    <property type="evidence" value="ECO:0000318"/>
    <property type="project" value="GO_Central"/>
</dbReference>
<evidence type="ECO:0000256" key="1">
    <source>
        <dbReference type="ARBA" id="ARBA00000189"/>
    </source>
</evidence>
<dbReference type="GO" id="GO:0140825">
    <property type="term" value="F:lactoperoxidase activity"/>
    <property type="evidence" value="ECO:0007669"/>
    <property type="project" value="UniProtKB-EC"/>
</dbReference>
<comment type="subcellular location">
    <subcellularLocation>
        <location evidence="3">Secreted</location>
    </subcellularLocation>
</comment>
<keyword evidence="10 23" id="KW-0732">Signal</keyword>
<keyword evidence="15" id="KW-0325">Glycoprotein</keyword>
<comment type="catalytic activity">
    <reaction evidence="1">
        <text>2 a phenolic donor + H2O2 = 2 a phenolic radical donor + 2 H2O</text>
        <dbReference type="Rhea" id="RHEA:56136"/>
        <dbReference type="ChEBI" id="CHEBI:15377"/>
        <dbReference type="ChEBI" id="CHEBI:16240"/>
        <dbReference type="ChEBI" id="CHEBI:139520"/>
        <dbReference type="ChEBI" id="CHEBI:139521"/>
        <dbReference type="EC" id="1.11.1.7"/>
    </reaction>
</comment>
<dbReference type="GO" id="GO:0006979">
    <property type="term" value="P:response to oxidative stress"/>
    <property type="evidence" value="ECO:0007669"/>
    <property type="project" value="InterPro"/>
</dbReference>
<keyword evidence="9 20" id="KW-0479">Metal-binding</keyword>
<reference evidence="26" key="1">
    <citation type="journal article" date="2012" name="Nature">
        <title>A physical, genetic and functional sequence assembly of the barley genome.</title>
        <authorList>
            <consortium name="The International Barley Genome Sequencing Consortium"/>
            <person name="Mayer K.F."/>
            <person name="Waugh R."/>
            <person name="Brown J.W."/>
            <person name="Schulman A."/>
            <person name="Langridge P."/>
            <person name="Platzer M."/>
            <person name="Fincher G.B."/>
            <person name="Muehlbauer G.J."/>
            <person name="Sato K."/>
            <person name="Close T.J."/>
            <person name="Wise R.P."/>
            <person name="Stein N."/>
        </authorList>
    </citation>
    <scope>NUCLEOTIDE SEQUENCE [LARGE SCALE GENOMIC DNA]</scope>
    <source>
        <strain evidence="26">cv. Morex</strain>
    </source>
</reference>
<evidence type="ECO:0000256" key="4">
    <source>
        <dbReference type="ARBA" id="ARBA00006873"/>
    </source>
</evidence>
<feature type="binding site" evidence="20">
    <location>
        <position position="62"/>
    </location>
    <ligand>
        <name>Ca(2+)</name>
        <dbReference type="ChEBI" id="CHEBI:29108"/>
        <label>1</label>
    </ligand>
</feature>
<evidence type="ECO:0000256" key="9">
    <source>
        <dbReference type="ARBA" id="ARBA00022723"/>
    </source>
</evidence>
<keyword evidence="12" id="KW-0560">Oxidoreductase</keyword>
<comment type="cofactor">
    <cofactor evidence="20">
        <name>heme b</name>
        <dbReference type="ChEBI" id="CHEBI:60344"/>
    </cofactor>
    <text evidence="20">Binds 1 heme b (iron(II)-protoporphyrin IX) group per subunit.</text>
</comment>
<evidence type="ECO:0000259" key="24">
    <source>
        <dbReference type="PROSITE" id="PS50873"/>
    </source>
</evidence>
<accession>A0A8I6Z4K9</accession>
<feature type="domain" description="Plant heme peroxidase family profile" evidence="24">
    <location>
        <begin position="17"/>
        <end position="267"/>
    </location>
</feature>
<dbReference type="PROSITE" id="PS00436">
    <property type="entry name" value="PEROXIDASE_2"/>
    <property type="match status" value="1"/>
</dbReference>
<dbReference type="PRINTS" id="PR00461">
    <property type="entry name" value="PLPEROXIDASE"/>
</dbReference>
<feature type="disulfide bond" evidence="22">
    <location>
        <begin position="27"/>
        <end position="103"/>
    </location>
</feature>
<dbReference type="InterPro" id="IPR010255">
    <property type="entry name" value="Haem_peroxidase_sf"/>
</dbReference>
<dbReference type="Gene3D" id="1.10.520.10">
    <property type="match status" value="1"/>
</dbReference>
<reference evidence="25" key="3">
    <citation type="submission" date="2022-01" db="UniProtKB">
        <authorList>
            <consortium name="EnsemblPlants"/>
        </authorList>
    </citation>
    <scope>IDENTIFICATION</scope>
    <source>
        <strain evidence="25">subsp. vulgare</strain>
    </source>
</reference>
<evidence type="ECO:0000256" key="7">
    <source>
        <dbReference type="ARBA" id="ARBA00022559"/>
    </source>
</evidence>
<evidence type="ECO:0000256" key="19">
    <source>
        <dbReference type="PIRSR" id="PIRSR600823-2"/>
    </source>
</evidence>
<dbReference type="AlphaFoldDB" id="A0A8I6Z4K9"/>
<comment type="function">
    <text evidence="2">Removal of H(2)O(2), oxidation of toxic reductants, biosynthesis and degradation of lignin, suberization, auxin catabolism, response to environmental stresses such as wounding, pathogen attack and oxidative stress. These functions might be dependent on each isozyme/isoform in each plant tissue.</text>
</comment>
<feature type="active site" description="Proton acceptor" evidence="18">
    <location>
        <position position="58"/>
    </location>
</feature>
<evidence type="ECO:0000256" key="14">
    <source>
        <dbReference type="ARBA" id="ARBA00023157"/>
    </source>
</evidence>
<dbReference type="Proteomes" id="UP000011116">
    <property type="component" value="Chromosome 7H"/>
</dbReference>
<evidence type="ECO:0000256" key="8">
    <source>
        <dbReference type="ARBA" id="ARBA00022617"/>
    </source>
</evidence>
<dbReference type="InterPro" id="IPR019793">
    <property type="entry name" value="Peroxidases_heam-ligand_BS"/>
</dbReference>
<keyword evidence="26" id="KW-1185">Reference proteome</keyword>
<keyword evidence="14 22" id="KW-1015">Disulfide bond</keyword>
<feature type="binding site" description="axial binding residue" evidence="20">
    <location>
        <position position="181"/>
    </location>
    <ligand>
        <name>heme b</name>
        <dbReference type="ChEBI" id="CHEBI:60344"/>
    </ligand>
    <ligandPart>
        <name>Fe</name>
        <dbReference type="ChEBI" id="CHEBI:18248"/>
    </ligandPart>
</feature>
<dbReference type="InterPro" id="IPR000823">
    <property type="entry name" value="Peroxidase_pln"/>
</dbReference>
<evidence type="ECO:0000256" key="3">
    <source>
        <dbReference type="ARBA" id="ARBA00004613"/>
    </source>
</evidence>
<evidence type="ECO:0000256" key="23">
    <source>
        <dbReference type="SAM" id="SignalP"/>
    </source>
</evidence>
<evidence type="ECO:0000256" key="5">
    <source>
        <dbReference type="ARBA" id="ARBA00012313"/>
    </source>
</evidence>
<feature type="disulfide bond" evidence="22">
    <location>
        <begin position="60"/>
        <end position="65"/>
    </location>
</feature>
<dbReference type="SUPFAM" id="SSF48113">
    <property type="entry name" value="Heme-dependent peroxidases"/>
    <property type="match status" value="1"/>
</dbReference>
<protein>
    <recommendedName>
        <fullName evidence="5">peroxidase</fullName>
        <ecNumber evidence="5">1.11.1.7</ecNumber>
    </recommendedName>
</protein>
<reference evidence="25" key="2">
    <citation type="submission" date="2020-10" db="EMBL/GenBank/DDBJ databases">
        <authorList>
            <person name="Scholz U."/>
            <person name="Mascher M."/>
            <person name="Fiebig A."/>
        </authorList>
    </citation>
    <scope>NUCLEOTIDE SEQUENCE [LARGE SCALE GENOMIC DNA]</scope>
    <source>
        <strain evidence="25">cv. Morex</strain>
    </source>
</reference>
<evidence type="ECO:0000256" key="22">
    <source>
        <dbReference type="PIRSR" id="PIRSR600823-5"/>
    </source>
</evidence>
<dbReference type="InterPro" id="IPR019794">
    <property type="entry name" value="Peroxidases_AS"/>
</dbReference>
<feature type="signal peptide" evidence="23">
    <location>
        <begin position="1"/>
        <end position="16"/>
    </location>
</feature>
<dbReference type="CDD" id="cd00693">
    <property type="entry name" value="secretory_peroxidase"/>
    <property type="match status" value="1"/>
</dbReference>
<proteinExistence type="inferred from homology"/>
<name>A0A8I6Z4K9_HORVV</name>
<dbReference type="FunFam" id="1.10.420.10:FF:000006">
    <property type="entry name" value="Peroxidase"/>
    <property type="match status" value="1"/>
</dbReference>
<dbReference type="EC" id="1.11.1.7" evidence="5"/>
<dbReference type="InterPro" id="IPR002016">
    <property type="entry name" value="Haem_peroxidase"/>
</dbReference>
<dbReference type="GO" id="GO:0005576">
    <property type="term" value="C:extracellular region"/>
    <property type="evidence" value="ECO:0007669"/>
    <property type="project" value="UniProtKB-SubCell"/>
</dbReference>
<sequence>MHCLLAVCLLSSVAHAQLSTTFYSRSCPSLESTVWAVMKQAVVNDRRMGASLLRLFFHDCFVQGCDGSVLLDAGGEKAAGPNANSLRGFEVIDAIKARVEAACPGVVSCADILALAARDGTFLLHGPTWPVPLGRRDSTTASQSLANHNLPAVNYSLATLISTFARQGLSPTDMTALSGAHTIGQARCTTFRDRIYDKSNSNIDATFARRQQRTCPISGGDDNLAPLDVQTPRAFDGAYYQNLMAQRGLFRSDQALFSGGSQDALVR</sequence>
<feature type="binding site" evidence="20">
    <location>
        <position position="182"/>
    </location>
    <ligand>
        <name>Ca(2+)</name>
        <dbReference type="ChEBI" id="CHEBI:29108"/>
        <label>2</label>
    </ligand>
</feature>
<evidence type="ECO:0000256" key="10">
    <source>
        <dbReference type="ARBA" id="ARBA00022729"/>
    </source>
</evidence>
<evidence type="ECO:0000256" key="15">
    <source>
        <dbReference type="ARBA" id="ARBA00023180"/>
    </source>
</evidence>
<keyword evidence="13 20" id="KW-0408">Iron</keyword>
<dbReference type="FunFam" id="1.10.520.10:FF:000006">
    <property type="entry name" value="Peroxidase"/>
    <property type="match status" value="1"/>
</dbReference>
<evidence type="ECO:0000256" key="11">
    <source>
        <dbReference type="ARBA" id="ARBA00022837"/>
    </source>
</evidence>
<dbReference type="PRINTS" id="PR00458">
    <property type="entry name" value="PEROXIDASE"/>
</dbReference>
<keyword evidence="6" id="KW-0964">Secreted</keyword>
<evidence type="ECO:0000256" key="6">
    <source>
        <dbReference type="ARBA" id="ARBA00022525"/>
    </source>
</evidence>
<feature type="binding site" evidence="20">
    <location>
        <position position="228"/>
    </location>
    <ligand>
        <name>Ca(2+)</name>
        <dbReference type="ChEBI" id="CHEBI:29108"/>
        <label>2</label>
    </ligand>
</feature>
<dbReference type="Pfam" id="PF00141">
    <property type="entry name" value="peroxidase"/>
    <property type="match status" value="1"/>
</dbReference>
<dbReference type="Gramene" id="HORVU.MOREX.r3.7HG0719010.1">
    <property type="protein sequence ID" value="HORVU.MOREX.r3.7HG0719010.1"/>
    <property type="gene ID" value="HORVU.MOREX.r3.7HG0719010"/>
</dbReference>
<evidence type="ECO:0000256" key="12">
    <source>
        <dbReference type="ARBA" id="ARBA00023002"/>
    </source>
</evidence>
<organism evidence="25 26">
    <name type="scientific">Hordeum vulgare subsp. vulgare</name>
    <name type="common">Domesticated barley</name>
    <dbReference type="NCBI Taxonomy" id="112509"/>
    <lineage>
        <taxon>Eukaryota</taxon>
        <taxon>Viridiplantae</taxon>
        <taxon>Streptophyta</taxon>
        <taxon>Embryophyta</taxon>
        <taxon>Tracheophyta</taxon>
        <taxon>Spermatophyta</taxon>
        <taxon>Magnoliopsida</taxon>
        <taxon>Liliopsida</taxon>
        <taxon>Poales</taxon>
        <taxon>Poaceae</taxon>
        <taxon>BOP clade</taxon>
        <taxon>Pooideae</taxon>
        <taxon>Triticodae</taxon>
        <taxon>Triticeae</taxon>
        <taxon>Hordeinae</taxon>
        <taxon>Hordeum</taxon>
    </lineage>
</organism>
<evidence type="ECO:0000256" key="13">
    <source>
        <dbReference type="ARBA" id="ARBA00023004"/>
    </source>
</evidence>
<dbReference type="SMR" id="A0A8I6Z4K9"/>
<dbReference type="GO" id="GO:0042744">
    <property type="term" value="P:hydrogen peroxide catabolic process"/>
    <property type="evidence" value="ECO:0007669"/>
    <property type="project" value="UniProtKB-KW"/>
</dbReference>
<dbReference type="GO" id="GO:0046872">
    <property type="term" value="F:metal ion binding"/>
    <property type="evidence" value="ECO:0007669"/>
    <property type="project" value="UniProtKB-KW"/>
</dbReference>
<dbReference type="PROSITE" id="PS50873">
    <property type="entry name" value="PEROXIDASE_4"/>
    <property type="match status" value="1"/>
</dbReference>
<feature type="binding site" evidence="20">
    <location>
        <position position="68"/>
    </location>
    <ligand>
        <name>Ca(2+)</name>
        <dbReference type="ChEBI" id="CHEBI:29108"/>
        <label>1</label>
    </ligand>
</feature>
<comment type="cofactor">
    <cofactor evidence="20">
        <name>Ca(2+)</name>
        <dbReference type="ChEBI" id="CHEBI:29108"/>
    </cofactor>
    <text evidence="20">Binds 2 calcium ions per subunit.</text>
</comment>
<dbReference type="PANTHER" id="PTHR31388">
    <property type="entry name" value="PEROXIDASE 72-RELATED"/>
    <property type="match status" value="1"/>
</dbReference>
<dbReference type="GO" id="GO:0009505">
    <property type="term" value="C:plant-type cell wall"/>
    <property type="evidence" value="ECO:0000318"/>
    <property type="project" value="GO_Central"/>
</dbReference>
<keyword evidence="17" id="KW-0376">Hydrogen peroxide</keyword>
<feature type="binding site" evidence="19">
    <location>
        <position position="151"/>
    </location>
    <ligand>
        <name>substrate</name>
    </ligand>
</feature>
<dbReference type="PANTHER" id="PTHR31388:SF262">
    <property type="entry name" value="PEROXIDASE"/>
    <property type="match status" value="1"/>
</dbReference>
<evidence type="ECO:0000256" key="17">
    <source>
        <dbReference type="ARBA" id="ARBA00023324"/>
    </source>
</evidence>
<dbReference type="EnsemblPlants" id="HORVU.MOREX.r3.7HG0719010.1">
    <property type="protein sequence ID" value="HORVU.MOREX.r3.7HG0719010.1"/>
    <property type="gene ID" value="HORVU.MOREX.r3.7HG0719010"/>
</dbReference>
<evidence type="ECO:0000256" key="16">
    <source>
        <dbReference type="ARBA" id="ARBA00023283"/>
    </source>
</evidence>
<feature type="binding site" evidence="20">
    <location>
        <position position="76"/>
    </location>
    <ligand>
        <name>Ca(2+)</name>
        <dbReference type="ChEBI" id="CHEBI:29108"/>
        <label>1</label>
    </ligand>
</feature>
<feature type="chain" id="PRO_5035199675" description="peroxidase" evidence="23">
    <location>
        <begin position="17"/>
        <end position="267"/>
    </location>
</feature>
<keyword evidence="8" id="KW-0349">Heme</keyword>
<evidence type="ECO:0000256" key="18">
    <source>
        <dbReference type="PIRSR" id="PIRSR600823-1"/>
    </source>
</evidence>
<keyword evidence="16" id="KW-0873">Pyrrolidone carboxylic acid</keyword>
<feature type="binding site" evidence="20">
    <location>
        <position position="64"/>
    </location>
    <ligand>
        <name>Ca(2+)</name>
        <dbReference type="ChEBI" id="CHEBI:29108"/>
        <label>1</label>
    </ligand>
</feature>
<evidence type="ECO:0000313" key="25">
    <source>
        <dbReference type="EnsemblPlants" id="HORVU.MOREX.r3.7HG0719010.1"/>
    </source>
</evidence>
<evidence type="ECO:0000256" key="21">
    <source>
        <dbReference type="PIRSR" id="PIRSR600823-4"/>
    </source>
</evidence>
<dbReference type="GO" id="GO:0020037">
    <property type="term" value="F:heme binding"/>
    <property type="evidence" value="ECO:0007669"/>
    <property type="project" value="InterPro"/>
</dbReference>
<dbReference type="InterPro" id="IPR033905">
    <property type="entry name" value="Secretory_peroxidase"/>
</dbReference>
<comment type="similarity">
    <text evidence="4">Belongs to the peroxidase family. Ascorbate peroxidase subfamily.</text>
</comment>
<feature type="binding site" evidence="20">
    <location>
        <position position="231"/>
    </location>
    <ligand>
        <name>Ca(2+)</name>
        <dbReference type="ChEBI" id="CHEBI:29108"/>
        <label>2</label>
    </ligand>
</feature>
<feature type="binding site" evidence="20">
    <location>
        <position position="66"/>
    </location>
    <ligand>
        <name>Ca(2+)</name>
        <dbReference type="ChEBI" id="CHEBI:29108"/>
        <label>1</label>
    </ligand>
</feature>
<feature type="disulfide bond" evidence="22">
    <location>
        <begin position="188"/>
        <end position="215"/>
    </location>
</feature>
<dbReference type="PROSITE" id="PS00435">
    <property type="entry name" value="PEROXIDASE_1"/>
    <property type="match status" value="1"/>
</dbReference>